<evidence type="ECO:0000256" key="1">
    <source>
        <dbReference type="SAM" id="MobiDB-lite"/>
    </source>
</evidence>
<evidence type="ECO:0000313" key="3">
    <source>
        <dbReference type="EMBL" id="KNG95400.1"/>
    </source>
</evidence>
<sequence>MQIAVYLRLAVFSVLAGMVLALVPDDAAAHASLVAEPSVELSLDTSDGEAHCHGAVECVVTFFIGDVVNGDSDPLPRARYDVAAGTGQSGLSMGRDPPVPIRER</sequence>
<dbReference type="STRING" id="1317121.ATO11_01975"/>
<gene>
    <name evidence="3" type="ORF">ATO11_01975</name>
</gene>
<name>A0A0L1JUH0_9RHOB</name>
<dbReference type="AlphaFoldDB" id="A0A0L1JUH0"/>
<dbReference type="EMBL" id="AQQZ01000001">
    <property type="protein sequence ID" value="KNG95400.1"/>
    <property type="molecule type" value="Genomic_DNA"/>
</dbReference>
<keyword evidence="4" id="KW-1185">Reference proteome</keyword>
<organism evidence="3 4">
    <name type="scientific">Pseudaestuariivita atlantica</name>
    <dbReference type="NCBI Taxonomy" id="1317121"/>
    <lineage>
        <taxon>Bacteria</taxon>
        <taxon>Pseudomonadati</taxon>
        <taxon>Pseudomonadota</taxon>
        <taxon>Alphaproteobacteria</taxon>
        <taxon>Rhodobacterales</taxon>
        <taxon>Paracoccaceae</taxon>
        <taxon>Pseudaestuariivita</taxon>
    </lineage>
</organism>
<evidence type="ECO:0000256" key="2">
    <source>
        <dbReference type="SAM" id="SignalP"/>
    </source>
</evidence>
<dbReference type="RefSeq" id="WP_050529133.1">
    <property type="nucleotide sequence ID" value="NZ_AQQZ01000001.1"/>
</dbReference>
<proteinExistence type="predicted"/>
<evidence type="ECO:0000313" key="4">
    <source>
        <dbReference type="Proteomes" id="UP000036938"/>
    </source>
</evidence>
<keyword evidence="2" id="KW-0732">Signal</keyword>
<feature type="signal peptide" evidence="2">
    <location>
        <begin position="1"/>
        <end position="21"/>
    </location>
</feature>
<accession>A0A0L1JUH0</accession>
<protein>
    <submittedName>
        <fullName evidence="3">Uncharacterized protein</fullName>
    </submittedName>
</protein>
<feature type="chain" id="PRO_5005554308" evidence="2">
    <location>
        <begin position="22"/>
        <end position="104"/>
    </location>
</feature>
<dbReference type="Proteomes" id="UP000036938">
    <property type="component" value="Unassembled WGS sequence"/>
</dbReference>
<comment type="caution">
    <text evidence="3">The sequence shown here is derived from an EMBL/GenBank/DDBJ whole genome shotgun (WGS) entry which is preliminary data.</text>
</comment>
<feature type="region of interest" description="Disordered" evidence="1">
    <location>
        <begin position="85"/>
        <end position="104"/>
    </location>
</feature>
<reference evidence="3 4" key="1">
    <citation type="journal article" date="2015" name="Int. J. Syst. Evol. Microbiol.">
        <title>Aestuariivita atlantica sp. nov., isolated from deep sea sediment of the Atlantic Ocean.</title>
        <authorList>
            <person name="Li G."/>
            <person name="Lai Q."/>
            <person name="Du Y."/>
            <person name="Liu X."/>
            <person name="Sun F."/>
            <person name="Shao Z."/>
        </authorList>
    </citation>
    <scope>NUCLEOTIDE SEQUENCE [LARGE SCALE GENOMIC DNA]</scope>
    <source>
        <strain evidence="3 4">22II-S11-z3</strain>
    </source>
</reference>